<dbReference type="SMART" id="SM01101">
    <property type="entry name" value="CRISPR_assoc"/>
    <property type="match status" value="1"/>
</dbReference>
<dbReference type="NCBIfam" id="TIGR01907">
    <property type="entry name" value="casE_Cse3"/>
    <property type="match status" value="1"/>
</dbReference>
<dbReference type="CDD" id="cd09727">
    <property type="entry name" value="Cas6_I-E"/>
    <property type="match status" value="1"/>
</dbReference>
<proteinExistence type="predicted"/>
<dbReference type="SUPFAM" id="SSF117987">
    <property type="entry name" value="CRISPR-associated protein"/>
    <property type="match status" value="2"/>
</dbReference>
<reference evidence="1 2" key="1">
    <citation type="submission" date="2011-01" db="EMBL/GenBank/DDBJ databases">
        <authorList>
            <person name="Durkin A.S."/>
            <person name="Madupu R."/>
            <person name="Torralba M."/>
            <person name="Gillis M."/>
            <person name="Methe B."/>
            <person name="Sutton G."/>
            <person name="Nelson K.E."/>
        </authorList>
    </citation>
    <scope>NUCLEOTIDE SEQUENCE [LARGE SCALE GENOMIC DNA]</scope>
    <source>
        <strain evidence="1 2">ACS-065-V-Col13</strain>
    </source>
</reference>
<evidence type="ECO:0000313" key="1">
    <source>
        <dbReference type="EMBL" id="EGC81772.1"/>
    </source>
</evidence>
<dbReference type="AlphaFoldDB" id="F0GWL4"/>
<name>F0GWL4_9FIRM</name>
<sequence>MYLSRVELDVYNRRKMRDLKDLNSYHGFVESCFPEEIEKGIRTRKLWRIDKLNKKTYLLIQSQIKPNKEILEKYGVIGTSLCKDYDKFIDSLEEGMKARFRVKLNTVISKSTGNKDERGRIVPVPTRDLADFFLARTDKNGFKVSPNDFDIFEKELLPYKKVNKKPYSLVSASYEGVLTINDLERFRQSLKNGIGRKKAYGFGMLTIIPYEK</sequence>
<gene>
    <name evidence="1" type="primary">casE</name>
    <name evidence="1" type="ORF">HMPREF9290_0205</name>
</gene>
<dbReference type="eggNOG" id="ENOG5030BEK">
    <property type="taxonomic scope" value="Bacteria"/>
</dbReference>
<dbReference type="PATRIC" id="fig|879305.3.peg.1197"/>
<comment type="caution">
    <text evidence="1">The sequence shown here is derived from an EMBL/GenBank/DDBJ whole genome shotgun (WGS) entry which is preliminary data.</text>
</comment>
<evidence type="ECO:0000313" key="2">
    <source>
        <dbReference type="Proteomes" id="UP000005286"/>
    </source>
</evidence>
<dbReference type="Gene3D" id="3.30.70.1210">
    <property type="entry name" value="Crispr-associated protein, domain 2"/>
    <property type="match status" value="1"/>
</dbReference>
<keyword evidence="2" id="KW-1185">Reference proteome</keyword>
<dbReference type="STRING" id="879305.HMPREF9290_0205"/>
<dbReference type="RefSeq" id="WP_004835071.1">
    <property type="nucleotide sequence ID" value="NZ_AEXM01000027.1"/>
</dbReference>
<accession>F0GWL4</accession>
<dbReference type="EMBL" id="AEXM01000027">
    <property type="protein sequence ID" value="EGC81772.1"/>
    <property type="molecule type" value="Genomic_DNA"/>
</dbReference>
<dbReference type="Proteomes" id="UP000005286">
    <property type="component" value="Unassembled WGS sequence"/>
</dbReference>
<dbReference type="InterPro" id="IPR010179">
    <property type="entry name" value="CRISPR-assoc_prot_Cse3"/>
</dbReference>
<dbReference type="Pfam" id="PF08798">
    <property type="entry name" value="CRISPR_assoc"/>
    <property type="match status" value="1"/>
</dbReference>
<dbReference type="Gene3D" id="3.30.70.1200">
    <property type="entry name" value="Crispr-associated protein, domain 1"/>
    <property type="match status" value="1"/>
</dbReference>
<organism evidence="1 2">
    <name type="scientific">Anaerococcus prevotii ACS-065-V-Col13</name>
    <dbReference type="NCBI Taxonomy" id="879305"/>
    <lineage>
        <taxon>Bacteria</taxon>
        <taxon>Bacillati</taxon>
        <taxon>Bacillota</taxon>
        <taxon>Tissierellia</taxon>
        <taxon>Tissierellales</taxon>
        <taxon>Peptoniphilaceae</taxon>
        <taxon>Anaerococcus</taxon>
    </lineage>
</organism>
<protein>
    <submittedName>
        <fullName evidence="1">CRISPR system CASCADE complex protein CasE</fullName>
    </submittedName>
</protein>